<protein>
    <submittedName>
        <fullName evidence="1">Uncharacterized protein</fullName>
    </submittedName>
</protein>
<sequence length="192" mass="22261">MSFSNPFVRTLTIHSIKQQHLPQTHYTSTKPLKCRARNLPFENSLLKQEFDVQIARPYLKTFLNSRRKDEAPRQYSLLKSQNSSPVFYKWQLIYNSHLRVGRGEVIVFLKGINCSASVFSCHFVSRSREMSLGDVYVNDGLGQELNEEENFSSEKFLFLKVLFFIGSAVPVKYGCRVFWAYLGPLEMSLLMD</sequence>
<evidence type="ECO:0000313" key="2">
    <source>
        <dbReference type="Proteomes" id="UP001054837"/>
    </source>
</evidence>
<gene>
    <name evidence="1" type="ORF">CDAR_405621</name>
</gene>
<organism evidence="1 2">
    <name type="scientific">Caerostris darwini</name>
    <dbReference type="NCBI Taxonomy" id="1538125"/>
    <lineage>
        <taxon>Eukaryota</taxon>
        <taxon>Metazoa</taxon>
        <taxon>Ecdysozoa</taxon>
        <taxon>Arthropoda</taxon>
        <taxon>Chelicerata</taxon>
        <taxon>Arachnida</taxon>
        <taxon>Araneae</taxon>
        <taxon>Araneomorphae</taxon>
        <taxon>Entelegynae</taxon>
        <taxon>Araneoidea</taxon>
        <taxon>Araneidae</taxon>
        <taxon>Caerostris</taxon>
    </lineage>
</organism>
<dbReference type="EMBL" id="BPLQ01003495">
    <property type="protein sequence ID" value="GIY00926.1"/>
    <property type="molecule type" value="Genomic_DNA"/>
</dbReference>
<dbReference type="Proteomes" id="UP001054837">
    <property type="component" value="Unassembled WGS sequence"/>
</dbReference>
<dbReference type="AlphaFoldDB" id="A0AAV4PYG5"/>
<reference evidence="1 2" key="1">
    <citation type="submission" date="2021-06" db="EMBL/GenBank/DDBJ databases">
        <title>Caerostris darwini draft genome.</title>
        <authorList>
            <person name="Kono N."/>
            <person name="Arakawa K."/>
        </authorList>
    </citation>
    <scope>NUCLEOTIDE SEQUENCE [LARGE SCALE GENOMIC DNA]</scope>
</reference>
<name>A0AAV4PYG5_9ARAC</name>
<keyword evidence="2" id="KW-1185">Reference proteome</keyword>
<evidence type="ECO:0000313" key="1">
    <source>
        <dbReference type="EMBL" id="GIY00926.1"/>
    </source>
</evidence>
<comment type="caution">
    <text evidence="1">The sequence shown here is derived from an EMBL/GenBank/DDBJ whole genome shotgun (WGS) entry which is preliminary data.</text>
</comment>
<proteinExistence type="predicted"/>
<accession>A0AAV4PYG5</accession>